<dbReference type="PRINTS" id="PR00039">
    <property type="entry name" value="HTHLYSR"/>
</dbReference>
<dbReference type="InterPro" id="IPR000847">
    <property type="entry name" value="LysR_HTH_N"/>
</dbReference>
<dbReference type="Pfam" id="PF00126">
    <property type="entry name" value="HTH_1"/>
    <property type="match status" value="1"/>
</dbReference>
<dbReference type="Gene3D" id="3.40.190.10">
    <property type="entry name" value="Periplasmic binding protein-like II"/>
    <property type="match status" value="2"/>
</dbReference>
<comment type="similarity">
    <text evidence="1">Belongs to the LysR transcriptional regulatory family.</text>
</comment>
<dbReference type="GO" id="GO:0003700">
    <property type="term" value="F:DNA-binding transcription factor activity"/>
    <property type="evidence" value="ECO:0007669"/>
    <property type="project" value="InterPro"/>
</dbReference>
<sequence>MTCLTKGMIADAILDRIPISPHHRARPDTDSTLQKRHLPPLNALRTFEAAARHLHMGRAADELGVTHGAVSKQIGHLEEQLGVALFRRNGNRLALTDQGARLLRAATDAFDQLGYAIARIEGDAIAGELRVAVPSALAEKWLIPRLARFTEAAPGLRLSLLSANSGDDVLGAHGVNGGVDLAIRFGEPVWADGTARLLSHVGSFPVCAPPLLERLRDPADLLAETLLLDDPAGANWRRWLERAGVAGFEQARTIYFQDFNLLLAGARQGMGLCLADRITAGADLAQGQLVRPFRQSIEHLGAYFIVLPDLVTPAARAFADWLEREMGAEQAASVT</sequence>
<comment type="caution">
    <text evidence="6">The sequence shown here is derived from an EMBL/GenBank/DDBJ whole genome shotgun (WGS) entry which is preliminary data.</text>
</comment>
<dbReference type="AlphaFoldDB" id="A0A4R6WQM8"/>
<dbReference type="InterPro" id="IPR036388">
    <property type="entry name" value="WH-like_DNA-bd_sf"/>
</dbReference>
<dbReference type="PANTHER" id="PTHR30537:SF74">
    <property type="entry name" value="HTH-TYPE TRANSCRIPTIONAL REGULATOR TRPI"/>
    <property type="match status" value="1"/>
</dbReference>
<dbReference type="FunFam" id="1.10.10.10:FF:000038">
    <property type="entry name" value="Glycine cleavage system transcriptional activator"/>
    <property type="match status" value="1"/>
</dbReference>
<keyword evidence="4" id="KW-0804">Transcription</keyword>
<dbReference type="Gene3D" id="1.10.10.10">
    <property type="entry name" value="Winged helix-like DNA-binding domain superfamily/Winged helix DNA-binding domain"/>
    <property type="match status" value="1"/>
</dbReference>
<keyword evidence="7" id="KW-1185">Reference proteome</keyword>
<evidence type="ECO:0000259" key="5">
    <source>
        <dbReference type="PROSITE" id="PS50931"/>
    </source>
</evidence>
<gene>
    <name evidence="6" type="ORF">A8950_2629</name>
</gene>
<dbReference type="InterPro" id="IPR005119">
    <property type="entry name" value="LysR_subst-bd"/>
</dbReference>
<accession>A0A4R6WQM8</accession>
<proteinExistence type="inferred from homology"/>
<dbReference type="GO" id="GO:0043565">
    <property type="term" value="F:sequence-specific DNA binding"/>
    <property type="evidence" value="ECO:0007669"/>
    <property type="project" value="TreeGrafter"/>
</dbReference>
<dbReference type="CDD" id="cd08432">
    <property type="entry name" value="PBP2_GcdR_TrpI_HvrB_AmpR_like"/>
    <property type="match status" value="1"/>
</dbReference>
<reference evidence="6 7" key="1">
    <citation type="submission" date="2019-03" db="EMBL/GenBank/DDBJ databases">
        <title>Genomic Encyclopedia of Type Strains, Phase III (KMG-III): the genomes of soil and plant-associated and newly described type strains.</title>
        <authorList>
            <person name="Whitman W."/>
        </authorList>
    </citation>
    <scope>NUCLEOTIDE SEQUENCE [LARGE SCALE GENOMIC DNA]</scope>
    <source>
        <strain evidence="6 7">CGMCC 1.7660</strain>
    </source>
</reference>
<evidence type="ECO:0000256" key="2">
    <source>
        <dbReference type="ARBA" id="ARBA00023015"/>
    </source>
</evidence>
<dbReference type="PANTHER" id="PTHR30537">
    <property type="entry name" value="HTH-TYPE TRANSCRIPTIONAL REGULATOR"/>
    <property type="match status" value="1"/>
</dbReference>
<evidence type="ECO:0000313" key="6">
    <source>
        <dbReference type="EMBL" id="TDQ81560.1"/>
    </source>
</evidence>
<evidence type="ECO:0000256" key="1">
    <source>
        <dbReference type="ARBA" id="ARBA00009437"/>
    </source>
</evidence>
<organism evidence="6 7">
    <name type="scientific">Dongia mobilis</name>
    <dbReference type="NCBI Taxonomy" id="578943"/>
    <lineage>
        <taxon>Bacteria</taxon>
        <taxon>Pseudomonadati</taxon>
        <taxon>Pseudomonadota</taxon>
        <taxon>Alphaproteobacteria</taxon>
        <taxon>Rhodospirillales</taxon>
        <taxon>Dongiaceae</taxon>
        <taxon>Dongia</taxon>
    </lineage>
</organism>
<dbReference type="Pfam" id="PF03466">
    <property type="entry name" value="LysR_substrate"/>
    <property type="match status" value="1"/>
</dbReference>
<keyword evidence="3" id="KW-0238">DNA-binding</keyword>
<evidence type="ECO:0000256" key="3">
    <source>
        <dbReference type="ARBA" id="ARBA00023125"/>
    </source>
</evidence>
<dbReference type="EMBL" id="SNYW01000009">
    <property type="protein sequence ID" value="TDQ81560.1"/>
    <property type="molecule type" value="Genomic_DNA"/>
</dbReference>
<evidence type="ECO:0000313" key="7">
    <source>
        <dbReference type="Proteomes" id="UP000295783"/>
    </source>
</evidence>
<evidence type="ECO:0000256" key="4">
    <source>
        <dbReference type="ARBA" id="ARBA00023163"/>
    </source>
</evidence>
<dbReference type="GO" id="GO:0006351">
    <property type="term" value="P:DNA-templated transcription"/>
    <property type="evidence" value="ECO:0007669"/>
    <property type="project" value="TreeGrafter"/>
</dbReference>
<name>A0A4R6WQM8_9PROT</name>
<dbReference type="PROSITE" id="PS50931">
    <property type="entry name" value="HTH_LYSR"/>
    <property type="match status" value="1"/>
</dbReference>
<protein>
    <submittedName>
        <fullName evidence="6">LysR family transcriptional regulator</fullName>
    </submittedName>
</protein>
<keyword evidence="2" id="KW-0805">Transcription regulation</keyword>
<dbReference type="InterPro" id="IPR036390">
    <property type="entry name" value="WH_DNA-bd_sf"/>
</dbReference>
<dbReference type="SUPFAM" id="SSF53850">
    <property type="entry name" value="Periplasmic binding protein-like II"/>
    <property type="match status" value="1"/>
</dbReference>
<feature type="domain" description="HTH lysR-type" evidence="5">
    <location>
        <begin position="39"/>
        <end position="96"/>
    </location>
</feature>
<dbReference type="SUPFAM" id="SSF46785">
    <property type="entry name" value="Winged helix' DNA-binding domain"/>
    <property type="match status" value="1"/>
</dbReference>
<dbReference type="Proteomes" id="UP000295783">
    <property type="component" value="Unassembled WGS sequence"/>
</dbReference>
<dbReference type="InterPro" id="IPR058163">
    <property type="entry name" value="LysR-type_TF_proteobact-type"/>
</dbReference>